<gene>
    <name evidence="6" type="ORF">SAMN02745117_02670</name>
</gene>
<dbReference type="RefSeq" id="WP_073357161.1">
    <property type="nucleotide sequence ID" value="NZ_FQUZ01000045.1"/>
</dbReference>
<dbReference type="Pfam" id="PF03466">
    <property type="entry name" value="LysR_substrate"/>
    <property type="match status" value="1"/>
</dbReference>
<reference evidence="6 7" key="1">
    <citation type="submission" date="2016-11" db="EMBL/GenBank/DDBJ databases">
        <authorList>
            <person name="Jaros S."/>
            <person name="Januszkiewicz K."/>
            <person name="Wedrychowicz H."/>
        </authorList>
    </citation>
    <scope>NUCLEOTIDE SEQUENCE [LARGE SCALE GENOMIC DNA]</scope>
    <source>
        <strain evidence="6 7">DSM 16112</strain>
    </source>
</reference>
<dbReference type="GO" id="GO:0006351">
    <property type="term" value="P:DNA-templated transcription"/>
    <property type="evidence" value="ECO:0007669"/>
    <property type="project" value="TreeGrafter"/>
</dbReference>
<dbReference type="InterPro" id="IPR036390">
    <property type="entry name" value="WH_DNA-bd_sf"/>
</dbReference>
<dbReference type="STRING" id="1122156.SAMN02745117_02670"/>
<evidence type="ECO:0000256" key="1">
    <source>
        <dbReference type="ARBA" id="ARBA00009437"/>
    </source>
</evidence>
<dbReference type="PANTHER" id="PTHR30537:SF31">
    <property type="entry name" value="TRANSCRIPTIONAL REGULATOR, LYSR FAMILY"/>
    <property type="match status" value="1"/>
</dbReference>
<dbReference type="SUPFAM" id="SSF53850">
    <property type="entry name" value="Periplasmic binding protein-like II"/>
    <property type="match status" value="1"/>
</dbReference>
<comment type="similarity">
    <text evidence="1">Belongs to the LysR transcriptional regulatory family.</text>
</comment>
<evidence type="ECO:0000256" key="4">
    <source>
        <dbReference type="ARBA" id="ARBA00023163"/>
    </source>
</evidence>
<sequence>MPHTQPDPSDMIFFAEVVERGGFAAAGRLLDIPRSRLSRRIAMLEEQMGVRLLQRTTRSLSLTSAGESFLRHCQAVRDAVKAASEAVADAQAVPKGVVRVSCPVTLAQSVVGELIPDFLLLHPQVQLELQVSNRVVNVVEEGVDVALRIRQSLDDSASCVVKKLDVSRTFLVASPVLLRQYGTPEVLQQLAQIPSIAMEPGTLGKVSVTLVDDDGVREVLHHQPRYIANDLMTLRFAALAGTGWCWLPDYMCVPDIRSGRLVRLLPQWNLPPGIVHAVFPTRRGMAPAVRSFLDYLGAHLPGRSSHASLVEVQVGPA</sequence>
<organism evidence="6 7">
    <name type="scientific">Lampropedia hyalina DSM 16112</name>
    <dbReference type="NCBI Taxonomy" id="1122156"/>
    <lineage>
        <taxon>Bacteria</taxon>
        <taxon>Pseudomonadati</taxon>
        <taxon>Pseudomonadota</taxon>
        <taxon>Betaproteobacteria</taxon>
        <taxon>Burkholderiales</taxon>
        <taxon>Comamonadaceae</taxon>
        <taxon>Lampropedia</taxon>
    </lineage>
</organism>
<feature type="domain" description="HTH lysR-type" evidence="5">
    <location>
        <begin position="6"/>
        <end position="63"/>
    </location>
</feature>
<dbReference type="PROSITE" id="PS50931">
    <property type="entry name" value="HTH_LYSR"/>
    <property type="match status" value="1"/>
</dbReference>
<evidence type="ECO:0000259" key="5">
    <source>
        <dbReference type="PROSITE" id="PS50931"/>
    </source>
</evidence>
<keyword evidence="2" id="KW-0805">Transcription regulation</keyword>
<dbReference type="Pfam" id="PF00126">
    <property type="entry name" value="HTH_1"/>
    <property type="match status" value="1"/>
</dbReference>
<accession>A0A1M5EUE2</accession>
<dbReference type="Proteomes" id="UP000184327">
    <property type="component" value="Unassembled WGS sequence"/>
</dbReference>
<dbReference type="AlphaFoldDB" id="A0A1M5EUE2"/>
<dbReference type="GO" id="GO:0003700">
    <property type="term" value="F:DNA-binding transcription factor activity"/>
    <property type="evidence" value="ECO:0007669"/>
    <property type="project" value="InterPro"/>
</dbReference>
<dbReference type="OrthoDB" id="5671700at2"/>
<evidence type="ECO:0000256" key="3">
    <source>
        <dbReference type="ARBA" id="ARBA00023125"/>
    </source>
</evidence>
<dbReference type="InterPro" id="IPR005119">
    <property type="entry name" value="LysR_subst-bd"/>
</dbReference>
<proteinExistence type="inferred from homology"/>
<dbReference type="Gene3D" id="3.40.190.290">
    <property type="match status" value="1"/>
</dbReference>
<dbReference type="InterPro" id="IPR000847">
    <property type="entry name" value="LysR_HTH_N"/>
</dbReference>
<evidence type="ECO:0000313" key="7">
    <source>
        <dbReference type="Proteomes" id="UP000184327"/>
    </source>
</evidence>
<dbReference type="EMBL" id="FQUZ01000045">
    <property type="protein sequence ID" value="SHF82756.1"/>
    <property type="molecule type" value="Genomic_DNA"/>
</dbReference>
<dbReference type="FunFam" id="1.10.10.10:FF:000001">
    <property type="entry name" value="LysR family transcriptional regulator"/>
    <property type="match status" value="1"/>
</dbReference>
<protein>
    <submittedName>
        <fullName evidence="6">DNA-binding transcriptional regulator, LysR family</fullName>
    </submittedName>
</protein>
<dbReference type="GO" id="GO:0043565">
    <property type="term" value="F:sequence-specific DNA binding"/>
    <property type="evidence" value="ECO:0007669"/>
    <property type="project" value="TreeGrafter"/>
</dbReference>
<dbReference type="InterPro" id="IPR036388">
    <property type="entry name" value="WH-like_DNA-bd_sf"/>
</dbReference>
<dbReference type="PANTHER" id="PTHR30537">
    <property type="entry name" value="HTH-TYPE TRANSCRIPTIONAL REGULATOR"/>
    <property type="match status" value="1"/>
</dbReference>
<keyword evidence="4" id="KW-0804">Transcription</keyword>
<dbReference type="Gene3D" id="1.10.10.10">
    <property type="entry name" value="Winged helix-like DNA-binding domain superfamily/Winged helix DNA-binding domain"/>
    <property type="match status" value="1"/>
</dbReference>
<name>A0A1M5EUE2_9BURK</name>
<dbReference type="CDD" id="cd08473">
    <property type="entry name" value="PBP2_CrgA_like_4"/>
    <property type="match status" value="1"/>
</dbReference>
<dbReference type="SUPFAM" id="SSF46785">
    <property type="entry name" value="Winged helix' DNA-binding domain"/>
    <property type="match status" value="1"/>
</dbReference>
<keyword evidence="7" id="KW-1185">Reference proteome</keyword>
<evidence type="ECO:0000313" key="6">
    <source>
        <dbReference type="EMBL" id="SHF82756.1"/>
    </source>
</evidence>
<dbReference type="InterPro" id="IPR058163">
    <property type="entry name" value="LysR-type_TF_proteobact-type"/>
</dbReference>
<keyword evidence="3 6" id="KW-0238">DNA-binding</keyword>
<evidence type="ECO:0000256" key="2">
    <source>
        <dbReference type="ARBA" id="ARBA00023015"/>
    </source>
</evidence>